<dbReference type="PANTHER" id="PTHR24241">
    <property type="entry name" value="NEUROPEPTIDE RECEPTOR-RELATED G-PROTEIN COUPLED RECEPTOR"/>
    <property type="match status" value="1"/>
</dbReference>
<feature type="transmembrane region" description="Helical" evidence="7">
    <location>
        <begin position="201"/>
        <end position="224"/>
    </location>
</feature>
<dbReference type="PRINTS" id="PR00237">
    <property type="entry name" value="GPCRRHODOPSN"/>
</dbReference>
<reference evidence="9" key="1">
    <citation type="submission" date="2021-04" db="EMBL/GenBank/DDBJ databases">
        <authorList>
            <consortium name="Molecular Ecology Group"/>
        </authorList>
    </citation>
    <scope>NUCLEOTIDE SEQUENCE</scope>
</reference>
<dbReference type="SUPFAM" id="SSF81321">
    <property type="entry name" value="Family A G protein-coupled receptor-like"/>
    <property type="match status" value="1"/>
</dbReference>
<dbReference type="Pfam" id="PF00001">
    <property type="entry name" value="7tm_1"/>
    <property type="match status" value="1"/>
</dbReference>
<evidence type="ECO:0000259" key="8">
    <source>
        <dbReference type="PROSITE" id="PS50262"/>
    </source>
</evidence>
<keyword evidence="5 7" id="KW-0472">Membrane</keyword>
<dbReference type="GO" id="GO:0004930">
    <property type="term" value="F:G protein-coupled receptor activity"/>
    <property type="evidence" value="ECO:0007669"/>
    <property type="project" value="InterPro"/>
</dbReference>
<dbReference type="GO" id="GO:0005886">
    <property type="term" value="C:plasma membrane"/>
    <property type="evidence" value="ECO:0007669"/>
    <property type="project" value="UniProtKB-SubCell"/>
</dbReference>
<feature type="transmembrane region" description="Helical" evidence="7">
    <location>
        <begin position="257"/>
        <end position="274"/>
    </location>
</feature>
<evidence type="ECO:0000313" key="9">
    <source>
        <dbReference type="EMBL" id="CAG5128279.1"/>
    </source>
</evidence>
<name>A0A8S3ZG72_9EUPU</name>
<evidence type="ECO:0000256" key="1">
    <source>
        <dbReference type="ARBA" id="ARBA00004651"/>
    </source>
</evidence>
<dbReference type="PANTHER" id="PTHR24241:SF182">
    <property type="entry name" value="G PROTEIN-COUPLED RECEPTOR 19"/>
    <property type="match status" value="1"/>
</dbReference>
<comment type="caution">
    <text evidence="9">The sequence shown here is derived from an EMBL/GenBank/DDBJ whole genome shotgun (WGS) entry which is preliminary data.</text>
</comment>
<evidence type="ECO:0000256" key="3">
    <source>
        <dbReference type="ARBA" id="ARBA00022692"/>
    </source>
</evidence>
<dbReference type="Proteomes" id="UP000678393">
    <property type="component" value="Unassembled WGS sequence"/>
</dbReference>
<dbReference type="AlphaFoldDB" id="A0A8S3ZG72"/>
<feature type="transmembrane region" description="Helical" evidence="7">
    <location>
        <begin position="72"/>
        <end position="98"/>
    </location>
</feature>
<feature type="transmembrane region" description="Helical" evidence="7">
    <location>
        <begin position="153"/>
        <end position="172"/>
    </location>
</feature>
<evidence type="ECO:0000256" key="6">
    <source>
        <dbReference type="ARBA" id="ARBA00023170"/>
    </source>
</evidence>
<dbReference type="GO" id="GO:0042277">
    <property type="term" value="F:peptide binding"/>
    <property type="evidence" value="ECO:0007669"/>
    <property type="project" value="TreeGrafter"/>
</dbReference>
<keyword evidence="2" id="KW-1003">Cell membrane</keyword>
<evidence type="ECO:0000256" key="5">
    <source>
        <dbReference type="ARBA" id="ARBA00023136"/>
    </source>
</evidence>
<dbReference type="InterPro" id="IPR000276">
    <property type="entry name" value="GPCR_Rhodpsn"/>
</dbReference>
<dbReference type="Gene3D" id="1.20.1070.10">
    <property type="entry name" value="Rhodopsin 7-helix transmembrane proteins"/>
    <property type="match status" value="1"/>
</dbReference>
<keyword evidence="10" id="KW-1185">Reference proteome</keyword>
<evidence type="ECO:0000256" key="4">
    <source>
        <dbReference type="ARBA" id="ARBA00022989"/>
    </source>
</evidence>
<organism evidence="9 10">
    <name type="scientific">Candidula unifasciata</name>
    <dbReference type="NCBI Taxonomy" id="100452"/>
    <lineage>
        <taxon>Eukaryota</taxon>
        <taxon>Metazoa</taxon>
        <taxon>Spiralia</taxon>
        <taxon>Lophotrochozoa</taxon>
        <taxon>Mollusca</taxon>
        <taxon>Gastropoda</taxon>
        <taxon>Heterobranchia</taxon>
        <taxon>Euthyneura</taxon>
        <taxon>Panpulmonata</taxon>
        <taxon>Eupulmonata</taxon>
        <taxon>Stylommatophora</taxon>
        <taxon>Helicina</taxon>
        <taxon>Helicoidea</taxon>
        <taxon>Geomitridae</taxon>
        <taxon>Candidula</taxon>
    </lineage>
</organism>
<accession>A0A8S3ZG72</accession>
<dbReference type="InterPro" id="IPR017452">
    <property type="entry name" value="GPCR_Rhodpsn_7TM"/>
</dbReference>
<keyword evidence="4 7" id="KW-1133">Transmembrane helix</keyword>
<feature type="transmembrane region" description="Helical" evidence="7">
    <location>
        <begin position="110"/>
        <end position="132"/>
    </location>
</feature>
<evidence type="ECO:0000256" key="7">
    <source>
        <dbReference type="SAM" id="Phobius"/>
    </source>
</evidence>
<protein>
    <recommendedName>
        <fullName evidence="8">G-protein coupled receptors family 1 profile domain-containing protein</fullName>
    </recommendedName>
</protein>
<evidence type="ECO:0000313" key="10">
    <source>
        <dbReference type="Proteomes" id="UP000678393"/>
    </source>
</evidence>
<keyword evidence="6" id="KW-0675">Receptor</keyword>
<feature type="transmembrane region" description="Helical" evidence="7">
    <location>
        <begin position="32"/>
        <end position="60"/>
    </location>
</feature>
<keyword evidence="3 7" id="KW-0812">Transmembrane</keyword>
<gene>
    <name evidence="9" type="ORF">CUNI_LOCUS13837</name>
</gene>
<evidence type="ECO:0000256" key="2">
    <source>
        <dbReference type="ARBA" id="ARBA00022475"/>
    </source>
</evidence>
<dbReference type="OrthoDB" id="5965754at2759"/>
<dbReference type="PROSITE" id="PS50262">
    <property type="entry name" value="G_PROTEIN_RECEP_F1_2"/>
    <property type="match status" value="1"/>
</dbReference>
<feature type="domain" description="G-protein coupled receptors family 1 profile" evidence="8">
    <location>
        <begin position="52"/>
        <end position="310"/>
    </location>
</feature>
<dbReference type="EMBL" id="CAJHNH020003001">
    <property type="protein sequence ID" value="CAG5128279.1"/>
    <property type="molecule type" value="Genomic_DNA"/>
</dbReference>
<comment type="subcellular location">
    <subcellularLocation>
        <location evidence="1">Cell membrane</location>
        <topology evidence="1">Multi-pass membrane protein</topology>
    </subcellularLocation>
</comment>
<dbReference type="GO" id="GO:0032870">
    <property type="term" value="P:cellular response to hormone stimulus"/>
    <property type="evidence" value="ECO:0007669"/>
    <property type="project" value="TreeGrafter"/>
</dbReference>
<sequence length="395" mass="44395">MVVSPNNVTSLPQAVTTPVDGSLRGLQEREDFSIVVMETIVFVVLWILALLGNILVVLVIRRSRRMQSTTNYFVVSIAFSDLTLILLSAPFVCVRVVMQEWAAGHLMCRLVRLLQFFSTSSVSFILVAICIDRFYTIVHPLSFKVTRDTAKKMIVVGWGLSLIISSMCVYFFEQVVLKNADTGQQRYACPTFIPGGHWSGVLYACLCVVSQYLCPLILVVVGYSRTFIYIKSLRDQVRLHRRLNNPISRTKFKMVKMLMFLSALTFVLYLPFYATQMFHTAAYKRLLSAQAFISSFWLICASAAAKPTIYACGNSNFWRGCKEVLCMSTMRCYRLNTYIVTNASSVSKNNYVGVIDLSKDQTSIRVDSPLEPFSAVLYEGKGVWQTSGSLPSASI</sequence>
<proteinExistence type="predicted"/>